<dbReference type="Proteomes" id="UP001500101">
    <property type="component" value="Unassembled WGS sequence"/>
</dbReference>
<protein>
    <recommendedName>
        <fullName evidence="6">DAN domain-containing protein</fullName>
    </recommendedName>
</protein>
<feature type="domain" description="DAN" evidence="6">
    <location>
        <begin position="19"/>
        <end position="91"/>
    </location>
</feature>
<feature type="chain" id="PRO_5045714153" description="DAN domain-containing protein" evidence="5">
    <location>
        <begin position="22"/>
        <end position="122"/>
    </location>
</feature>
<dbReference type="RefSeq" id="WP_344672632.1">
    <property type="nucleotide sequence ID" value="NZ_BAAAZI010000001.1"/>
</dbReference>
<evidence type="ECO:0000256" key="4">
    <source>
        <dbReference type="ARBA" id="ARBA00023157"/>
    </source>
</evidence>
<comment type="subcellular location">
    <subcellularLocation>
        <location evidence="1">Secreted</location>
    </subcellularLocation>
</comment>
<evidence type="ECO:0000256" key="2">
    <source>
        <dbReference type="ARBA" id="ARBA00022525"/>
    </source>
</evidence>
<name>A0ABP7Y5C5_9SPHI</name>
<feature type="signal peptide" evidence="5">
    <location>
        <begin position="1"/>
        <end position="21"/>
    </location>
</feature>
<keyword evidence="3 5" id="KW-0732">Signal</keyword>
<sequence length="122" mass="14272">MKTWLLYLLIPVMLIQSNATMMICTSFYYNQNYIEKYLCVQRQMANNNCHGQCYLAKKLKAQQEHEQENFKVNFQECSFISLMDFDLTCPISTEVPTTPYNLFSSKLNPKDLIGTLFHPPLV</sequence>
<keyword evidence="2" id="KW-0964">Secreted</keyword>
<evidence type="ECO:0000313" key="7">
    <source>
        <dbReference type="EMBL" id="GAA4130717.1"/>
    </source>
</evidence>
<keyword evidence="8" id="KW-1185">Reference proteome</keyword>
<keyword evidence="4" id="KW-1015">Disulfide bond</keyword>
<dbReference type="EMBL" id="BAAAZI010000001">
    <property type="protein sequence ID" value="GAA4130717.1"/>
    <property type="molecule type" value="Genomic_DNA"/>
</dbReference>
<dbReference type="InterPro" id="IPR004133">
    <property type="entry name" value="DAN_dom"/>
</dbReference>
<comment type="caution">
    <text evidence="7">The sequence shown here is derived from an EMBL/GenBank/DDBJ whole genome shotgun (WGS) entry which is preliminary data.</text>
</comment>
<proteinExistence type="predicted"/>
<evidence type="ECO:0000259" key="6">
    <source>
        <dbReference type="Pfam" id="PF03045"/>
    </source>
</evidence>
<gene>
    <name evidence="7" type="ORF">GCM10022216_00040</name>
</gene>
<evidence type="ECO:0000256" key="1">
    <source>
        <dbReference type="ARBA" id="ARBA00004613"/>
    </source>
</evidence>
<dbReference type="Pfam" id="PF03045">
    <property type="entry name" value="DAN"/>
    <property type="match status" value="1"/>
</dbReference>
<evidence type="ECO:0000256" key="3">
    <source>
        <dbReference type="ARBA" id="ARBA00022729"/>
    </source>
</evidence>
<accession>A0ABP7Y5C5</accession>
<reference evidence="8" key="1">
    <citation type="journal article" date="2019" name="Int. J. Syst. Evol. Microbiol.">
        <title>The Global Catalogue of Microorganisms (GCM) 10K type strain sequencing project: providing services to taxonomists for standard genome sequencing and annotation.</title>
        <authorList>
            <consortium name="The Broad Institute Genomics Platform"/>
            <consortium name="The Broad Institute Genome Sequencing Center for Infectious Disease"/>
            <person name="Wu L."/>
            <person name="Ma J."/>
        </authorList>
    </citation>
    <scope>NUCLEOTIDE SEQUENCE [LARGE SCALE GENOMIC DNA]</scope>
    <source>
        <strain evidence="8">JCM 16704</strain>
    </source>
</reference>
<organism evidence="7 8">
    <name type="scientific">Sphingobacterium kyonggiense</name>
    <dbReference type="NCBI Taxonomy" id="714075"/>
    <lineage>
        <taxon>Bacteria</taxon>
        <taxon>Pseudomonadati</taxon>
        <taxon>Bacteroidota</taxon>
        <taxon>Sphingobacteriia</taxon>
        <taxon>Sphingobacteriales</taxon>
        <taxon>Sphingobacteriaceae</taxon>
        <taxon>Sphingobacterium</taxon>
    </lineage>
</organism>
<evidence type="ECO:0000256" key="5">
    <source>
        <dbReference type="SAM" id="SignalP"/>
    </source>
</evidence>
<evidence type="ECO:0000313" key="8">
    <source>
        <dbReference type="Proteomes" id="UP001500101"/>
    </source>
</evidence>